<dbReference type="RefSeq" id="WP_089235145.1">
    <property type="nucleotide sequence ID" value="NZ_FZOY01000011.1"/>
</dbReference>
<gene>
    <name evidence="2" type="ORF">SAMN05421757_11139</name>
</gene>
<keyword evidence="1" id="KW-1133">Transmembrane helix</keyword>
<feature type="transmembrane region" description="Helical" evidence="1">
    <location>
        <begin position="27"/>
        <end position="51"/>
    </location>
</feature>
<proteinExistence type="predicted"/>
<dbReference type="Proteomes" id="UP000198426">
    <property type="component" value="Unassembled WGS sequence"/>
</dbReference>
<keyword evidence="1" id="KW-0812">Transmembrane</keyword>
<evidence type="ECO:0000256" key="1">
    <source>
        <dbReference type="SAM" id="Phobius"/>
    </source>
</evidence>
<name>A0A239LTF5_9RHOB</name>
<protein>
    <submittedName>
        <fullName evidence="2">Uncharacterized protein</fullName>
    </submittedName>
</protein>
<sequence length="97" mass="10087">MIIGVTLLSTIAGLIAAVVVGFGGSGWIAIVMSYFITAWICAISLVALAVVRDLLSGNGPTSPGSARSEETPFCLEPTLQEMERHNASTQSARALHA</sequence>
<accession>A0A239LTF5</accession>
<reference evidence="2 3" key="1">
    <citation type="submission" date="2017-06" db="EMBL/GenBank/DDBJ databases">
        <authorList>
            <person name="Kim H.J."/>
            <person name="Triplett B.A."/>
        </authorList>
    </citation>
    <scope>NUCLEOTIDE SEQUENCE [LARGE SCALE GENOMIC DNA]</scope>
    <source>
        <strain evidence="2 3">DSM 29339</strain>
    </source>
</reference>
<evidence type="ECO:0000313" key="2">
    <source>
        <dbReference type="EMBL" id="SNT33721.1"/>
    </source>
</evidence>
<organism evidence="2 3">
    <name type="scientific">Tropicimonas sediminicola</name>
    <dbReference type="NCBI Taxonomy" id="1031541"/>
    <lineage>
        <taxon>Bacteria</taxon>
        <taxon>Pseudomonadati</taxon>
        <taxon>Pseudomonadota</taxon>
        <taxon>Alphaproteobacteria</taxon>
        <taxon>Rhodobacterales</taxon>
        <taxon>Roseobacteraceae</taxon>
        <taxon>Tropicimonas</taxon>
    </lineage>
</organism>
<dbReference type="EMBL" id="FZOY01000011">
    <property type="protein sequence ID" value="SNT33721.1"/>
    <property type="molecule type" value="Genomic_DNA"/>
</dbReference>
<keyword evidence="3" id="KW-1185">Reference proteome</keyword>
<keyword evidence="1" id="KW-0472">Membrane</keyword>
<dbReference type="AlphaFoldDB" id="A0A239LTF5"/>
<evidence type="ECO:0000313" key="3">
    <source>
        <dbReference type="Proteomes" id="UP000198426"/>
    </source>
</evidence>